<evidence type="ECO:0000256" key="2">
    <source>
        <dbReference type="ARBA" id="ARBA00022723"/>
    </source>
</evidence>
<keyword evidence="2 5" id="KW-0479">Metal-binding</keyword>
<evidence type="ECO:0000313" key="10">
    <source>
        <dbReference type="Proteomes" id="UP001149719"/>
    </source>
</evidence>
<dbReference type="EMBL" id="JAPUBN010000013">
    <property type="protein sequence ID" value="MCZ2721525.1"/>
    <property type="molecule type" value="Genomic_DNA"/>
</dbReference>
<comment type="cofactor">
    <cofactor evidence="5">
        <name>Zn(2+)</name>
        <dbReference type="ChEBI" id="CHEBI:29105"/>
    </cofactor>
    <text evidence="5">Binds 1 zinc ion per subunit.</text>
</comment>
<dbReference type="PIRSF" id="PIRSF017020">
    <property type="entry name" value="AstE"/>
    <property type="match status" value="1"/>
</dbReference>
<sequence>MPSHFAFPNNDFLAYTLANPVACEPQVLSVNGCDLYLEDTGILRIEPSQPTKTSLVLSVGVHGNETGPIELINNMLKDILSGALALNIRLLVLIGNPVSANAGKRFIDINMNRLFSGAWKKFEGPEALRAKNLEQAIERFYAVNEQDNLRLHYDLHTAIRGSEYEKFAVYPYDHGAGYSIAQLRFLAASGLDAVLLSHQPTTTFSYYTNRVFGAHSFTVELGKVYPFGENDLSRFADIDSSLRQLMSMSTLPEGNASSVKVFSVEEALIKDAEDYVLNIGSDVKNFTGFDKDFCLAQSSLSKYTIKSDGDAIIFPNANVPIGQRTGLVVRPTTLESLSFLEDLG</sequence>
<feature type="binding site" evidence="5">
    <location>
        <position position="62"/>
    </location>
    <ligand>
        <name>Zn(2+)</name>
        <dbReference type="ChEBI" id="CHEBI:29105"/>
    </ligand>
</feature>
<feature type="domain" description="Succinylglutamate desuccinylase/Aspartoacylase catalytic" evidence="8">
    <location>
        <begin position="53"/>
        <end position="244"/>
    </location>
</feature>
<reference evidence="9" key="1">
    <citation type="submission" date="2022-12" db="EMBL/GenBank/DDBJ databases">
        <title>Marinomonas 15G1-11 sp. nov, isolated from marine algae.</title>
        <authorList>
            <person name="Butt M."/>
            <person name="Choi D.G."/>
            <person name="Kim J.M."/>
            <person name="Lee J.K."/>
            <person name="Baek J.H."/>
            <person name="Jeon C.O."/>
        </authorList>
    </citation>
    <scope>NUCLEOTIDE SEQUENCE</scope>
    <source>
        <strain evidence="9">15G1-11</strain>
    </source>
</reference>
<evidence type="ECO:0000256" key="5">
    <source>
        <dbReference type="HAMAP-Rule" id="MF_00767"/>
    </source>
</evidence>
<comment type="catalytic activity">
    <reaction evidence="5">
        <text>N-succinyl-L-glutamate + H2O = L-glutamate + succinate</text>
        <dbReference type="Rhea" id="RHEA:15169"/>
        <dbReference type="ChEBI" id="CHEBI:15377"/>
        <dbReference type="ChEBI" id="CHEBI:29985"/>
        <dbReference type="ChEBI" id="CHEBI:30031"/>
        <dbReference type="ChEBI" id="CHEBI:58763"/>
        <dbReference type="EC" id="3.5.1.96"/>
    </reaction>
</comment>
<evidence type="ECO:0000313" key="9">
    <source>
        <dbReference type="EMBL" id="MCZ2721525.1"/>
    </source>
</evidence>
<proteinExistence type="inferred from homology"/>
<comment type="pathway">
    <text evidence="5">Amino-acid degradation; L-arginine degradation via AST pathway; L-glutamate and succinate from L-arginine: step 5/5.</text>
</comment>
<dbReference type="Pfam" id="PF04952">
    <property type="entry name" value="AstE_AspA_hybrid"/>
    <property type="match status" value="1"/>
</dbReference>
<evidence type="ECO:0000259" key="8">
    <source>
        <dbReference type="Pfam" id="PF24827"/>
    </source>
</evidence>
<dbReference type="HAMAP" id="MF_00767">
    <property type="entry name" value="Arg_catab_AstE"/>
    <property type="match status" value="1"/>
</dbReference>
<keyword evidence="3 5" id="KW-0378">Hydrolase</keyword>
<dbReference type="GO" id="GO:0009017">
    <property type="term" value="F:succinylglutamate desuccinylase activity"/>
    <property type="evidence" value="ECO:0007669"/>
    <property type="project" value="UniProtKB-EC"/>
</dbReference>
<evidence type="ECO:0000256" key="1">
    <source>
        <dbReference type="ARBA" id="ARBA00022503"/>
    </source>
</evidence>
<evidence type="ECO:0000256" key="6">
    <source>
        <dbReference type="NCBIfam" id="TIGR03242"/>
    </source>
</evidence>
<feature type="active site" evidence="5">
    <location>
        <position position="220"/>
    </location>
</feature>
<evidence type="ECO:0000256" key="4">
    <source>
        <dbReference type="ARBA" id="ARBA00022833"/>
    </source>
</evidence>
<comment type="caution">
    <text evidence="9">The sequence shown here is derived from an EMBL/GenBank/DDBJ whole genome shotgun (WGS) entry which is preliminary data.</text>
</comment>
<dbReference type="CDD" id="cd03855">
    <property type="entry name" value="M14_ASTE"/>
    <property type="match status" value="1"/>
</dbReference>
<dbReference type="Proteomes" id="UP001149719">
    <property type="component" value="Unassembled WGS sequence"/>
</dbReference>
<comment type="similarity">
    <text evidence="5">Belongs to the AspA/AstE family. Succinylglutamate desuccinylase subfamily.</text>
</comment>
<keyword evidence="1 5" id="KW-0056">Arginine metabolism</keyword>
<dbReference type="PANTHER" id="PTHR15162">
    <property type="entry name" value="ASPARTOACYLASE"/>
    <property type="match status" value="1"/>
</dbReference>
<organism evidence="9 10">
    <name type="scientific">Marinomonas phaeophyticola</name>
    <dbReference type="NCBI Taxonomy" id="3004091"/>
    <lineage>
        <taxon>Bacteria</taxon>
        <taxon>Pseudomonadati</taxon>
        <taxon>Pseudomonadota</taxon>
        <taxon>Gammaproteobacteria</taxon>
        <taxon>Oceanospirillales</taxon>
        <taxon>Oceanospirillaceae</taxon>
        <taxon>Marinomonas</taxon>
    </lineage>
</organism>
<dbReference type="RefSeq" id="WP_269124371.1">
    <property type="nucleotide sequence ID" value="NZ_JAPUBN010000013.1"/>
</dbReference>
<dbReference type="InterPro" id="IPR050178">
    <property type="entry name" value="AspA/AstE_fam"/>
</dbReference>
<feature type="binding site" evidence="5">
    <location>
        <position position="65"/>
    </location>
    <ligand>
        <name>Zn(2+)</name>
        <dbReference type="ChEBI" id="CHEBI:29105"/>
    </ligand>
</feature>
<name>A0ABT4JT00_9GAMM</name>
<comment type="function">
    <text evidence="5">Transforms N(2)-succinylglutamate into succinate and glutamate.</text>
</comment>
<dbReference type="InterPro" id="IPR016681">
    <property type="entry name" value="SuccinylGlu_desuccinylase"/>
</dbReference>
<feature type="binding site" evidence="5">
    <location>
        <position position="156"/>
    </location>
    <ligand>
        <name>Zn(2+)</name>
        <dbReference type="ChEBI" id="CHEBI:29105"/>
    </ligand>
</feature>
<dbReference type="SUPFAM" id="SSF53187">
    <property type="entry name" value="Zn-dependent exopeptidases"/>
    <property type="match status" value="1"/>
</dbReference>
<dbReference type="Pfam" id="PF24827">
    <property type="entry name" value="AstE_AspA_cat"/>
    <property type="match status" value="1"/>
</dbReference>
<feature type="domain" description="AstE/AspA barrel-sandwich hybrid" evidence="7">
    <location>
        <begin position="258"/>
        <end position="331"/>
    </location>
</feature>
<dbReference type="PANTHER" id="PTHR15162:SF7">
    <property type="entry name" value="SUCCINYLGLUTAMATE DESUCCINYLASE"/>
    <property type="match status" value="1"/>
</dbReference>
<dbReference type="EC" id="3.5.1.96" evidence="5 6"/>
<accession>A0ABT4JT00</accession>
<keyword evidence="10" id="KW-1185">Reference proteome</keyword>
<keyword evidence="4 5" id="KW-0862">Zinc</keyword>
<evidence type="ECO:0000259" key="7">
    <source>
        <dbReference type="Pfam" id="PF04952"/>
    </source>
</evidence>
<dbReference type="NCBIfam" id="NF003706">
    <property type="entry name" value="PRK05324.1"/>
    <property type="match status" value="1"/>
</dbReference>
<dbReference type="InterPro" id="IPR007036">
    <property type="entry name" value="Aste_AspA_hybrid_dom"/>
</dbReference>
<evidence type="ECO:0000256" key="3">
    <source>
        <dbReference type="ARBA" id="ARBA00022801"/>
    </source>
</evidence>
<dbReference type="Gene3D" id="3.40.630.10">
    <property type="entry name" value="Zn peptidases"/>
    <property type="match status" value="1"/>
</dbReference>
<gene>
    <name evidence="5 9" type="primary">astE</name>
    <name evidence="9" type="ORF">O1D97_07625</name>
</gene>
<dbReference type="NCBIfam" id="TIGR03242">
    <property type="entry name" value="arg_catab_astE"/>
    <property type="match status" value="1"/>
</dbReference>
<dbReference type="InterPro" id="IPR055438">
    <property type="entry name" value="AstE_AspA_cat"/>
</dbReference>
<protein>
    <recommendedName>
        <fullName evidence="5 6">Succinylglutamate desuccinylase</fullName>
        <ecNumber evidence="5 6">3.5.1.96</ecNumber>
    </recommendedName>
</protein>